<dbReference type="KEGG" id="mbd:MEBOL_004868"/>
<accession>A0A250II31</accession>
<dbReference type="InterPro" id="IPR011754">
    <property type="entry name" value="Mxa_paralog_2268"/>
</dbReference>
<name>A0A250II31_9BACT</name>
<organism evidence="1 2">
    <name type="scientific">Melittangium boletus DSM 14713</name>
    <dbReference type="NCBI Taxonomy" id="1294270"/>
    <lineage>
        <taxon>Bacteria</taxon>
        <taxon>Pseudomonadati</taxon>
        <taxon>Myxococcota</taxon>
        <taxon>Myxococcia</taxon>
        <taxon>Myxococcales</taxon>
        <taxon>Cystobacterineae</taxon>
        <taxon>Archangiaceae</taxon>
        <taxon>Melittangium</taxon>
    </lineage>
</organism>
<dbReference type="AlphaFoldDB" id="A0A250II31"/>
<proteinExistence type="predicted"/>
<dbReference type="EMBL" id="CP022163">
    <property type="protein sequence ID" value="ATB31405.1"/>
    <property type="molecule type" value="Genomic_DNA"/>
</dbReference>
<keyword evidence="2" id="KW-1185">Reference proteome</keyword>
<dbReference type="Proteomes" id="UP000217289">
    <property type="component" value="Chromosome"/>
</dbReference>
<sequence length="249" mass="26595">MSRHRSVHVSLEPGGGLPEIHVAGGTATLVSVGAPLADGGPVLDDARGRVRLVPVEGAAFLLLPAADLPVGERLRLTVPLARGDSLQFALTSVEDEVDTEVKLLLLQSPDADARGLEDVARFLNSSSREQPVALPLLPTRSRVSGDTSVRLRSVLRLGRHVFVSLLLWDRRADAEAWRRLRFRAAVKGGSVVALPALRVSSLVSTAILNQHTFVTVLPDGAERLDVALNGESAPESTFCLPLPRETPTP</sequence>
<protein>
    <submittedName>
        <fullName evidence="1">Uncharacterized protein</fullName>
    </submittedName>
</protein>
<evidence type="ECO:0000313" key="2">
    <source>
        <dbReference type="Proteomes" id="UP000217289"/>
    </source>
</evidence>
<evidence type="ECO:0000313" key="1">
    <source>
        <dbReference type="EMBL" id="ATB31405.1"/>
    </source>
</evidence>
<dbReference type="Pfam" id="PF09544">
    <property type="entry name" value="DUF2381"/>
    <property type="match status" value="1"/>
</dbReference>
<gene>
    <name evidence="1" type="ORF">MEBOL_004868</name>
</gene>
<reference evidence="1 2" key="1">
    <citation type="submission" date="2017-06" db="EMBL/GenBank/DDBJ databases">
        <authorList>
            <person name="Kim H.J."/>
            <person name="Triplett B.A."/>
        </authorList>
    </citation>
    <scope>NUCLEOTIDE SEQUENCE [LARGE SCALE GENOMIC DNA]</scope>
    <source>
        <strain evidence="1 2">DSM 14713</strain>
    </source>
</reference>